<evidence type="ECO:0000313" key="4">
    <source>
        <dbReference type="Proteomes" id="UP000018004"/>
    </source>
</evidence>
<dbReference type="Proteomes" id="UP000018004">
    <property type="component" value="Unassembled WGS sequence"/>
</dbReference>
<protein>
    <recommendedName>
        <fullName evidence="5">LTXXQ motif family protein</fullName>
    </recommendedName>
</protein>
<evidence type="ECO:0008006" key="5">
    <source>
        <dbReference type="Google" id="ProtNLM"/>
    </source>
</evidence>
<gene>
    <name evidence="3" type="ORF">FLJC2902T_06970</name>
</gene>
<keyword evidence="4" id="KW-1185">Reference proteome</keyword>
<dbReference type="PATRIC" id="fig|1341181.4.peg.692"/>
<evidence type="ECO:0000256" key="2">
    <source>
        <dbReference type="SAM" id="SignalP"/>
    </source>
</evidence>
<keyword evidence="2" id="KW-0732">Signal</keyword>
<dbReference type="Gene3D" id="1.20.120.1490">
    <property type="match status" value="1"/>
</dbReference>
<accession>V6SRP2</accession>
<feature type="signal peptide" evidence="2">
    <location>
        <begin position="1"/>
        <end position="18"/>
    </location>
</feature>
<proteinExistence type="predicted"/>
<feature type="region of interest" description="Disordered" evidence="1">
    <location>
        <begin position="62"/>
        <end position="83"/>
    </location>
</feature>
<dbReference type="RefSeq" id="WP_023578369.1">
    <property type="nucleotide sequence ID" value="NZ_AVGG01000002.1"/>
</dbReference>
<dbReference type="AlphaFoldDB" id="V6SRP2"/>
<evidence type="ECO:0000256" key="1">
    <source>
        <dbReference type="SAM" id="MobiDB-lite"/>
    </source>
</evidence>
<sequence length="141" mass="16924">MKNVIIAVVMMISLATFAQDRKMKREEFTPEQRVELQTKKLTLELDLNEKQQKDIKKLLTEQSKKHEEAKAKHKAMKESDKAPTNDERFAMKSKMLDEKIAFKSEIKKILSEKQMAKWEELKEERMKQMKEQKSMRHHKKY</sequence>
<dbReference type="OrthoDB" id="956918at2"/>
<reference evidence="3 4" key="1">
    <citation type="submission" date="2013-08" db="EMBL/GenBank/DDBJ databases">
        <title>Flavobacterium limnosediminis JC2902 genome sequencing.</title>
        <authorList>
            <person name="Lee K."/>
            <person name="Yi H."/>
            <person name="Park S."/>
            <person name="Chun J."/>
        </authorList>
    </citation>
    <scope>NUCLEOTIDE SEQUENCE [LARGE SCALE GENOMIC DNA]</scope>
    <source>
        <strain evidence="3 4">JC2902</strain>
    </source>
</reference>
<comment type="caution">
    <text evidence="3">The sequence shown here is derived from an EMBL/GenBank/DDBJ whole genome shotgun (WGS) entry which is preliminary data.</text>
</comment>
<evidence type="ECO:0000313" key="3">
    <source>
        <dbReference type="EMBL" id="ESU29301.1"/>
    </source>
</evidence>
<feature type="chain" id="PRO_5004750884" description="LTXXQ motif family protein" evidence="2">
    <location>
        <begin position="19"/>
        <end position="141"/>
    </location>
</feature>
<name>V6SRP2_9FLAO</name>
<dbReference type="EMBL" id="AVGG01000002">
    <property type="protein sequence ID" value="ESU29301.1"/>
    <property type="molecule type" value="Genomic_DNA"/>
</dbReference>
<dbReference type="STRING" id="1341181.FLJC2902T_06970"/>
<dbReference type="eggNOG" id="ENOG5032Y0C">
    <property type="taxonomic scope" value="Bacteria"/>
</dbReference>
<organism evidence="3 4">
    <name type="scientific">Flavobacterium limnosediminis JC2902</name>
    <dbReference type="NCBI Taxonomy" id="1341181"/>
    <lineage>
        <taxon>Bacteria</taxon>
        <taxon>Pseudomonadati</taxon>
        <taxon>Bacteroidota</taxon>
        <taxon>Flavobacteriia</taxon>
        <taxon>Flavobacteriales</taxon>
        <taxon>Flavobacteriaceae</taxon>
        <taxon>Flavobacterium</taxon>
    </lineage>
</organism>